<dbReference type="PRINTS" id="PR01727">
    <property type="entry name" value="DNABINDINGHU"/>
</dbReference>
<dbReference type="InterPro" id="IPR010992">
    <property type="entry name" value="IHF-like_DNA-bd_dom_sf"/>
</dbReference>
<dbReference type="PANTHER" id="PTHR33175">
    <property type="entry name" value="DNA-BINDING PROTEIN HU"/>
    <property type="match status" value="1"/>
</dbReference>
<dbReference type="PANTHER" id="PTHR33175:SF3">
    <property type="entry name" value="DNA-BINDING PROTEIN HU-BETA"/>
    <property type="match status" value="1"/>
</dbReference>
<gene>
    <name evidence="4" type="ORF">ENU28_03160</name>
</gene>
<comment type="caution">
    <text evidence="4">The sequence shown here is derived from an EMBL/GenBank/DDBJ whole genome shotgun (WGS) entry which is preliminary data.</text>
</comment>
<proteinExistence type="inferred from homology"/>
<dbReference type="Pfam" id="PF00216">
    <property type="entry name" value="Bac_DNA_binding"/>
    <property type="match status" value="1"/>
</dbReference>
<keyword evidence="2 4" id="KW-0238">DNA-binding</keyword>
<evidence type="ECO:0000256" key="1">
    <source>
        <dbReference type="ARBA" id="ARBA00023067"/>
    </source>
</evidence>
<sequence>MKKAELIEKIAKDVGLTKKQASACLESFIDAVRTVVKKNDKMAIPGLGIFGVRKTKARKGRNPKTGEIIDIPAKKKVYFRAAKQLKELLK</sequence>
<dbReference type="SMART" id="SM00411">
    <property type="entry name" value="BHL"/>
    <property type="match status" value="1"/>
</dbReference>
<evidence type="ECO:0000256" key="2">
    <source>
        <dbReference type="ARBA" id="ARBA00023125"/>
    </source>
</evidence>
<reference evidence="4" key="1">
    <citation type="journal article" date="2020" name="mSystems">
        <title>Genome- and Community-Level Interaction Insights into Carbon Utilization and Element Cycling Functions of Hydrothermarchaeota in Hydrothermal Sediment.</title>
        <authorList>
            <person name="Zhou Z."/>
            <person name="Liu Y."/>
            <person name="Xu W."/>
            <person name="Pan J."/>
            <person name="Luo Z.H."/>
            <person name="Li M."/>
        </authorList>
    </citation>
    <scope>NUCLEOTIDE SEQUENCE [LARGE SCALE GENOMIC DNA]</scope>
    <source>
        <strain evidence="4">SpSt-655</strain>
    </source>
</reference>
<protein>
    <submittedName>
        <fullName evidence="4">HU family DNA-binding protein</fullName>
    </submittedName>
</protein>
<dbReference type="GO" id="GO:0030527">
    <property type="term" value="F:structural constituent of chromatin"/>
    <property type="evidence" value="ECO:0007669"/>
    <property type="project" value="InterPro"/>
</dbReference>
<name>A0A7V4CI30_UNCW3</name>
<comment type="similarity">
    <text evidence="3">Belongs to the bacterial histone-like protein family.</text>
</comment>
<dbReference type="InterPro" id="IPR000119">
    <property type="entry name" value="Hist_DNA-bd"/>
</dbReference>
<dbReference type="CDD" id="cd13831">
    <property type="entry name" value="HU"/>
    <property type="match status" value="1"/>
</dbReference>
<dbReference type="GO" id="GO:0030261">
    <property type="term" value="P:chromosome condensation"/>
    <property type="evidence" value="ECO:0007669"/>
    <property type="project" value="UniProtKB-KW"/>
</dbReference>
<dbReference type="EMBL" id="DTBX01000112">
    <property type="protein sequence ID" value="HGQ55449.1"/>
    <property type="molecule type" value="Genomic_DNA"/>
</dbReference>
<evidence type="ECO:0000256" key="3">
    <source>
        <dbReference type="RuleBase" id="RU003939"/>
    </source>
</evidence>
<dbReference type="AlphaFoldDB" id="A0A7V4CI30"/>
<accession>A0A7V4CI30</accession>
<evidence type="ECO:0000313" key="4">
    <source>
        <dbReference type="EMBL" id="HGQ55449.1"/>
    </source>
</evidence>
<dbReference type="SUPFAM" id="SSF47729">
    <property type="entry name" value="IHF-like DNA-binding proteins"/>
    <property type="match status" value="1"/>
</dbReference>
<dbReference type="GO" id="GO:0003677">
    <property type="term" value="F:DNA binding"/>
    <property type="evidence" value="ECO:0007669"/>
    <property type="project" value="UniProtKB-KW"/>
</dbReference>
<dbReference type="Gene3D" id="4.10.520.10">
    <property type="entry name" value="IHF-like DNA-binding proteins"/>
    <property type="match status" value="1"/>
</dbReference>
<dbReference type="GO" id="GO:0005829">
    <property type="term" value="C:cytosol"/>
    <property type="evidence" value="ECO:0007669"/>
    <property type="project" value="TreeGrafter"/>
</dbReference>
<organism evidence="4">
    <name type="scientific">candidate division WOR-3 bacterium</name>
    <dbReference type="NCBI Taxonomy" id="2052148"/>
    <lineage>
        <taxon>Bacteria</taxon>
        <taxon>Bacteria division WOR-3</taxon>
    </lineage>
</organism>
<keyword evidence="1" id="KW-0226">DNA condensation</keyword>